<proteinExistence type="predicted"/>
<name>A0A0S7EM76_9TELE</name>
<dbReference type="EMBL" id="GBYX01475319">
    <property type="protein sequence ID" value="JAO06356.1"/>
    <property type="molecule type" value="Transcribed_RNA"/>
</dbReference>
<sequence length="118" mass="13191">ARLLTDTDRSNKEINCNCVTLLITCFTQHFVLNGSIKRIQENYKSGKNRAKNEVVPEAYRFCTDSQTSKLAPQNIHCQNVLDPPGLSTELLGETRTDADKEITDSLVLSSSPVHLLAW</sequence>
<feature type="non-terminal residue" evidence="1">
    <location>
        <position position="1"/>
    </location>
</feature>
<reference evidence="1" key="1">
    <citation type="submission" date="2014-12" db="EMBL/GenBank/DDBJ databases">
        <title>Parallel Evolution in Life History Adaptation Evident in the Tissue-Specific Poeciliopsis prolifica transcriptome.</title>
        <authorList>
            <person name="Jue N.K."/>
            <person name="Foley R.J."/>
            <person name="Obergfell C."/>
            <person name="Reznick D.N."/>
            <person name="O'Neill R.J."/>
            <person name="O'Neill M.J."/>
        </authorList>
    </citation>
    <scope>NUCLEOTIDE SEQUENCE</scope>
</reference>
<protein>
    <submittedName>
        <fullName evidence="1">PPUP7842</fullName>
    </submittedName>
</protein>
<gene>
    <name evidence="1" type="primary">PPUP7842</name>
</gene>
<organism evidence="1">
    <name type="scientific">Poeciliopsis prolifica</name>
    <name type="common">blackstripe livebearer</name>
    <dbReference type="NCBI Taxonomy" id="188132"/>
    <lineage>
        <taxon>Eukaryota</taxon>
        <taxon>Metazoa</taxon>
        <taxon>Chordata</taxon>
        <taxon>Craniata</taxon>
        <taxon>Vertebrata</taxon>
        <taxon>Euteleostomi</taxon>
        <taxon>Actinopterygii</taxon>
        <taxon>Neopterygii</taxon>
        <taxon>Teleostei</taxon>
        <taxon>Neoteleostei</taxon>
        <taxon>Acanthomorphata</taxon>
        <taxon>Ovalentaria</taxon>
        <taxon>Atherinomorphae</taxon>
        <taxon>Cyprinodontiformes</taxon>
        <taxon>Poeciliidae</taxon>
        <taxon>Poeciliinae</taxon>
        <taxon>Poeciliopsis</taxon>
    </lineage>
</organism>
<dbReference type="AlphaFoldDB" id="A0A0S7EM76"/>
<accession>A0A0S7EM76</accession>
<evidence type="ECO:0000313" key="1">
    <source>
        <dbReference type="EMBL" id="JAO06356.1"/>
    </source>
</evidence>